<accession>A0ABP6ZSM8</accession>
<dbReference type="NCBIfam" id="TIGR01409">
    <property type="entry name" value="TAT_signal_seq"/>
    <property type="match status" value="1"/>
</dbReference>
<dbReference type="RefSeq" id="WP_344803524.1">
    <property type="nucleotide sequence ID" value="NZ_BAABAB010000010.1"/>
</dbReference>
<evidence type="ECO:0000256" key="1">
    <source>
        <dbReference type="SAM" id="SignalP"/>
    </source>
</evidence>
<dbReference type="PROSITE" id="PS51318">
    <property type="entry name" value="TAT"/>
    <property type="match status" value="1"/>
</dbReference>
<evidence type="ECO:0008006" key="4">
    <source>
        <dbReference type="Google" id="ProtNLM"/>
    </source>
</evidence>
<feature type="chain" id="PRO_5046416403" description="Twin-arginine translocation signal domain-containing protein" evidence="1">
    <location>
        <begin position="33"/>
        <end position="92"/>
    </location>
</feature>
<name>A0ABP6ZSM8_9ACTN</name>
<feature type="signal peptide" evidence="1">
    <location>
        <begin position="1"/>
        <end position="32"/>
    </location>
</feature>
<dbReference type="InterPro" id="IPR006311">
    <property type="entry name" value="TAT_signal"/>
</dbReference>
<evidence type="ECO:0000313" key="3">
    <source>
        <dbReference type="Proteomes" id="UP001501490"/>
    </source>
</evidence>
<proteinExistence type="predicted"/>
<comment type="caution">
    <text evidence="2">The sequence shown here is derived from an EMBL/GenBank/DDBJ whole genome shotgun (WGS) entry which is preliminary data.</text>
</comment>
<dbReference type="InterPro" id="IPR019546">
    <property type="entry name" value="TAT_signal_bac_arc"/>
</dbReference>
<reference evidence="3" key="1">
    <citation type="journal article" date="2019" name="Int. J. Syst. Evol. Microbiol.">
        <title>The Global Catalogue of Microorganisms (GCM) 10K type strain sequencing project: providing services to taxonomists for standard genome sequencing and annotation.</title>
        <authorList>
            <consortium name="The Broad Institute Genomics Platform"/>
            <consortium name="The Broad Institute Genome Sequencing Center for Infectious Disease"/>
            <person name="Wu L."/>
            <person name="Ma J."/>
        </authorList>
    </citation>
    <scope>NUCLEOTIDE SEQUENCE [LARGE SCALE GENOMIC DNA]</scope>
    <source>
        <strain evidence="3">JCM 16929</strain>
    </source>
</reference>
<keyword evidence="1" id="KW-0732">Signal</keyword>
<keyword evidence="3" id="KW-1185">Reference proteome</keyword>
<evidence type="ECO:0000313" key="2">
    <source>
        <dbReference type="EMBL" id="GAA3616159.1"/>
    </source>
</evidence>
<sequence length="92" mass="9215">MEPPSRRRFLAVSGAGIAAAGLASVVPATASAAELPVDPAAVGDEPLMACVEDLAHGLVTVVHGGSELTVTDHDLARKIARLSAPTSFTQGA</sequence>
<organism evidence="2 3">
    <name type="scientific">Microlunatus ginsengisoli</name>
    <dbReference type="NCBI Taxonomy" id="363863"/>
    <lineage>
        <taxon>Bacteria</taxon>
        <taxon>Bacillati</taxon>
        <taxon>Actinomycetota</taxon>
        <taxon>Actinomycetes</taxon>
        <taxon>Propionibacteriales</taxon>
        <taxon>Propionibacteriaceae</taxon>
        <taxon>Microlunatus</taxon>
    </lineage>
</organism>
<dbReference type="EMBL" id="BAABAB010000010">
    <property type="protein sequence ID" value="GAA3616159.1"/>
    <property type="molecule type" value="Genomic_DNA"/>
</dbReference>
<dbReference type="Proteomes" id="UP001501490">
    <property type="component" value="Unassembled WGS sequence"/>
</dbReference>
<protein>
    <recommendedName>
        <fullName evidence="4">Twin-arginine translocation signal domain-containing protein</fullName>
    </recommendedName>
</protein>
<gene>
    <name evidence="2" type="ORF">GCM10022236_17880</name>
</gene>